<gene>
    <name evidence="3" type="ORF">ENT60_01660</name>
    <name evidence="2" type="ORF">ENU28_00455</name>
</gene>
<dbReference type="EMBL" id="DTBX01000016">
    <property type="protein sequence ID" value="HGQ54917.1"/>
    <property type="molecule type" value="Genomic_DNA"/>
</dbReference>
<keyword evidence="1" id="KW-0802">TPR repeat</keyword>
<dbReference type="Pfam" id="PF13181">
    <property type="entry name" value="TPR_8"/>
    <property type="match status" value="1"/>
</dbReference>
<name>A0A7C4S2V0_UNCW3</name>
<dbReference type="InterPro" id="IPR011990">
    <property type="entry name" value="TPR-like_helical_dom_sf"/>
</dbReference>
<dbReference type="AlphaFoldDB" id="A0A7C4S2V0"/>
<evidence type="ECO:0000313" key="2">
    <source>
        <dbReference type="EMBL" id="HGQ54917.1"/>
    </source>
</evidence>
<reference evidence="3" key="1">
    <citation type="journal article" date="2020" name="mSystems">
        <title>Genome- and Community-Level Interaction Insights into Carbon Utilization and Element Cycling Functions of Hydrothermarchaeota in Hydrothermal Sediment.</title>
        <authorList>
            <person name="Zhou Z."/>
            <person name="Liu Y."/>
            <person name="Xu W."/>
            <person name="Pan J."/>
            <person name="Luo Z.H."/>
            <person name="Li M."/>
        </authorList>
    </citation>
    <scope>NUCLEOTIDE SEQUENCE [LARGE SCALE GENOMIC DNA]</scope>
    <source>
        <strain evidence="3">SpSt-594</strain>
        <strain evidence="2">SpSt-655</strain>
    </source>
</reference>
<dbReference type="EMBL" id="DSZH01000076">
    <property type="protein sequence ID" value="HGU47255.1"/>
    <property type="molecule type" value="Genomic_DNA"/>
</dbReference>
<evidence type="ECO:0000313" key="3">
    <source>
        <dbReference type="EMBL" id="HGU47255.1"/>
    </source>
</evidence>
<comment type="caution">
    <text evidence="3">The sequence shown here is derived from an EMBL/GenBank/DDBJ whole genome shotgun (WGS) entry which is preliminary data.</text>
</comment>
<organism evidence="3">
    <name type="scientific">candidate division WOR-3 bacterium</name>
    <dbReference type="NCBI Taxonomy" id="2052148"/>
    <lineage>
        <taxon>Bacteria</taxon>
        <taxon>Bacteria division WOR-3</taxon>
    </lineage>
</organism>
<protein>
    <submittedName>
        <fullName evidence="3">Tetratricopeptide repeat protein</fullName>
    </submittedName>
</protein>
<proteinExistence type="predicted"/>
<dbReference type="PROSITE" id="PS50005">
    <property type="entry name" value="TPR"/>
    <property type="match status" value="1"/>
</dbReference>
<dbReference type="PROSITE" id="PS50293">
    <property type="entry name" value="TPR_REGION"/>
    <property type="match status" value="1"/>
</dbReference>
<feature type="repeat" description="TPR" evidence="1">
    <location>
        <begin position="42"/>
        <end position="75"/>
    </location>
</feature>
<dbReference type="SMART" id="SM00028">
    <property type="entry name" value="TPR"/>
    <property type="match status" value="2"/>
</dbReference>
<sequence>MKKIKKEDYDDLLETGQFYLLNKNYKEAIEVFKKALTIKEDYLIYYQLGLAYEGLNEVDKAREMYRKSLELKPDFDEANKRLDELVKE</sequence>
<dbReference type="InterPro" id="IPR019734">
    <property type="entry name" value="TPR_rpt"/>
</dbReference>
<dbReference type="Pfam" id="PF00515">
    <property type="entry name" value="TPR_1"/>
    <property type="match status" value="1"/>
</dbReference>
<dbReference type="SUPFAM" id="SSF48452">
    <property type="entry name" value="TPR-like"/>
    <property type="match status" value="1"/>
</dbReference>
<accession>A0A7C4S2V0</accession>
<dbReference type="Gene3D" id="1.25.40.10">
    <property type="entry name" value="Tetratricopeptide repeat domain"/>
    <property type="match status" value="1"/>
</dbReference>
<evidence type="ECO:0000256" key="1">
    <source>
        <dbReference type="PROSITE-ProRule" id="PRU00339"/>
    </source>
</evidence>